<dbReference type="Pfam" id="PF26334">
    <property type="entry name" value="Gtf3_N"/>
    <property type="match status" value="1"/>
</dbReference>
<evidence type="ECO:0000256" key="1">
    <source>
        <dbReference type="ARBA" id="ARBA00022679"/>
    </source>
</evidence>
<proteinExistence type="predicted"/>
<dbReference type="PIRSF" id="PIRSF007023">
    <property type="entry name" value="UDP-Galf_transf"/>
    <property type="match status" value="1"/>
</dbReference>
<reference evidence="4" key="1">
    <citation type="submission" date="2023-08" db="EMBL/GenBank/DDBJ databases">
        <title>Mucin Metabolism Genes Underlie the Key Renovations of Bacteroides xylanisolvens Genomes in Captive Great Apes.</title>
        <authorList>
            <person name="Nishida A.H."/>
        </authorList>
    </citation>
    <scope>NUCLEOTIDE SEQUENCE</scope>
    <source>
        <strain evidence="4">P13.H9</strain>
    </source>
</reference>
<keyword evidence="1" id="KW-0808">Transferase</keyword>
<dbReference type="Pfam" id="PF26337">
    <property type="entry name" value="Gtf3_C"/>
    <property type="match status" value="1"/>
</dbReference>
<accession>A0AAW4STG4</accession>
<comment type="caution">
    <text evidence="4">The sequence shown here is derived from an EMBL/GenBank/DDBJ whole genome shotgun (WGS) entry which is preliminary data.</text>
</comment>
<dbReference type="RefSeq" id="WP_225450841.1">
    <property type="nucleotide sequence ID" value="NZ_DAWCUS010000011.1"/>
</dbReference>
<dbReference type="Gene3D" id="3.40.50.2000">
    <property type="entry name" value="Glycogen Phosphorylase B"/>
    <property type="match status" value="2"/>
</dbReference>
<organism evidence="4 5">
    <name type="scientific">Bacteroides xylanisolvens</name>
    <dbReference type="NCBI Taxonomy" id="371601"/>
    <lineage>
        <taxon>Bacteria</taxon>
        <taxon>Pseudomonadati</taxon>
        <taxon>Bacteroidota</taxon>
        <taxon>Bacteroidia</taxon>
        <taxon>Bacteroidales</taxon>
        <taxon>Bacteroidaceae</taxon>
        <taxon>Bacteroides</taxon>
    </lineage>
</organism>
<dbReference type="Proteomes" id="UP001198461">
    <property type="component" value="Unassembled WGS sequence"/>
</dbReference>
<feature type="domain" description="Glucosyltransferase 3-like C-terminal" evidence="3">
    <location>
        <begin position="171"/>
        <end position="332"/>
    </location>
</feature>
<sequence>MKYSITGAVGNNTIVGTAASKAPQDVCTVLKGQGYVNLYLTVQQKDGGLKRLIGKFVQLYNFRKLVNREDIELFVQYPVYKFLFIPMLFFYKCKKKRLLIHDIDSVRVKGGLSWLERKNIASFDEVIVHTAEMKDFLRPYVKGKIYVLGCFDYLLSDYIDYTGGREKTMNICFAGNISKSVYLKDLLRENVALHFFLYGSMGKNDGLVGNFDYKGKFHPDKVGFLEGSWGLVWDGISMKTCSGTWGEYLRIIASHKVSLYIVAGLPLIVWRQSAMARFVEKYRIGITVDSLEEVELKIKNTTEDDYKVYLTNISSLAKILIQGGMLESVLNEIKSE</sequence>
<dbReference type="InterPro" id="IPR058591">
    <property type="entry name" value="Gtf3_N"/>
</dbReference>
<evidence type="ECO:0000259" key="3">
    <source>
        <dbReference type="Pfam" id="PF26337"/>
    </source>
</evidence>
<gene>
    <name evidence="4" type="ORF">LD004_06205</name>
</gene>
<dbReference type="InterPro" id="IPR058592">
    <property type="entry name" value="Gtf3_C"/>
</dbReference>
<protein>
    <recommendedName>
        <fullName evidence="6">Galactofuranosyltransferase</fullName>
    </recommendedName>
</protein>
<name>A0AAW4STG4_9BACE</name>
<feature type="domain" description="Glucosyltransferase 3-like N-terminal" evidence="2">
    <location>
        <begin position="16"/>
        <end position="138"/>
    </location>
</feature>
<evidence type="ECO:0000313" key="5">
    <source>
        <dbReference type="Proteomes" id="UP001198461"/>
    </source>
</evidence>
<evidence type="ECO:0008006" key="6">
    <source>
        <dbReference type="Google" id="ProtNLM"/>
    </source>
</evidence>
<dbReference type="EMBL" id="JAIWYE010000013">
    <property type="protein sequence ID" value="MCA4703204.1"/>
    <property type="molecule type" value="Genomic_DNA"/>
</dbReference>
<dbReference type="AlphaFoldDB" id="A0AAW4STG4"/>
<evidence type="ECO:0000313" key="4">
    <source>
        <dbReference type="EMBL" id="MCA4703204.1"/>
    </source>
</evidence>
<evidence type="ECO:0000259" key="2">
    <source>
        <dbReference type="Pfam" id="PF26334"/>
    </source>
</evidence>